<accession>A0A1I7NU81</accession>
<gene>
    <name evidence="1" type="ORF">SAMN04488557_3573</name>
</gene>
<dbReference type="AlphaFoldDB" id="A0A1I7NU81"/>
<sequence length="53" mass="5942">MPASLRNYGLADQEFRILRGANLVAPVIGHLAGAPLYKSLQDECGRRYRRKQA</sequence>
<keyword evidence="2" id="KW-1185">Reference proteome</keyword>
<dbReference type="Proteomes" id="UP000199423">
    <property type="component" value="Unassembled WGS sequence"/>
</dbReference>
<organism evidence="1 2">
    <name type="scientific">Hyphomicrobium facile</name>
    <dbReference type="NCBI Taxonomy" id="51670"/>
    <lineage>
        <taxon>Bacteria</taxon>
        <taxon>Pseudomonadati</taxon>
        <taxon>Pseudomonadota</taxon>
        <taxon>Alphaproteobacteria</taxon>
        <taxon>Hyphomicrobiales</taxon>
        <taxon>Hyphomicrobiaceae</taxon>
        <taxon>Hyphomicrobium</taxon>
    </lineage>
</organism>
<evidence type="ECO:0000313" key="1">
    <source>
        <dbReference type="EMBL" id="SFV38170.1"/>
    </source>
</evidence>
<dbReference type="STRING" id="51670.SAMN04488557_3573"/>
<protein>
    <submittedName>
        <fullName evidence="1">Uncharacterized protein</fullName>
    </submittedName>
</protein>
<dbReference type="EMBL" id="FPCH01000003">
    <property type="protein sequence ID" value="SFV38170.1"/>
    <property type="molecule type" value="Genomic_DNA"/>
</dbReference>
<evidence type="ECO:0000313" key="2">
    <source>
        <dbReference type="Proteomes" id="UP000199423"/>
    </source>
</evidence>
<name>A0A1I7NU81_9HYPH</name>
<proteinExistence type="predicted"/>
<reference evidence="2" key="1">
    <citation type="submission" date="2016-10" db="EMBL/GenBank/DDBJ databases">
        <authorList>
            <person name="Varghese N."/>
            <person name="Submissions S."/>
        </authorList>
    </citation>
    <scope>NUCLEOTIDE SEQUENCE [LARGE SCALE GENOMIC DNA]</scope>
    <source>
        <strain evidence="2">DSM 1565</strain>
    </source>
</reference>